<organism evidence="6 7">
    <name type="scientific">Microbacterium yannicii</name>
    <dbReference type="NCBI Taxonomy" id="671622"/>
    <lineage>
        <taxon>Bacteria</taxon>
        <taxon>Bacillati</taxon>
        <taxon>Actinomycetota</taxon>
        <taxon>Actinomycetes</taxon>
        <taxon>Micrococcales</taxon>
        <taxon>Microbacteriaceae</taxon>
        <taxon>Microbacterium</taxon>
    </lineage>
</organism>
<evidence type="ECO:0000256" key="3">
    <source>
        <dbReference type="ARBA" id="ARBA00023163"/>
    </source>
</evidence>
<dbReference type="PANTHER" id="PTHR30055">
    <property type="entry name" value="HTH-TYPE TRANSCRIPTIONAL REGULATOR RUTR"/>
    <property type="match status" value="1"/>
</dbReference>
<dbReference type="PANTHER" id="PTHR30055:SF234">
    <property type="entry name" value="HTH-TYPE TRANSCRIPTIONAL REGULATOR BETI"/>
    <property type="match status" value="1"/>
</dbReference>
<gene>
    <name evidence="6" type="ORF">GCM10025760_09970</name>
</gene>
<dbReference type="RefSeq" id="WP_194412830.1">
    <property type="nucleotide sequence ID" value="NZ_BAABKZ010000001.1"/>
</dbReference>
<evidence type="ECO:0000256" key="2">
    <source>
        <dbReference type="ARBA" id="ARBA00023125"/>
    </source>
</evidence>
<comment type="caution">
    <text evidence="6">The sequence shown here is derived from an EMBL/GenBank/DDBJ whole genome shotgun (WGS) entry which is preliminary data.</text>
</comment>
<dbReference type="InterPro" id="IPR036271">
    <property type="entry name" value="Tet_transcr_reg_TetR-rel_C_sf"/>
</dbReference>
<keyword evidence="7" id="KW-1185">Reference proteome</keyword>
<dbReference type="PROSITE" id="PS50977">
    <property type="entry name" value="HTH_TETR_2"/>
    <property type="match status" value="1"/>
</dbReference>
<dbReference type="EMBL" id="BAABKZ010000001">
    <property type="protein sequence ID" value="GAA5088043.1"/>
    <property type="molecule type" value="Genomic_DNA"/>
</dbReference>
<dbReference type="InterPro" id="IPR050109">
    <property type="entry name" value="HTH-type_TetR-like_transc_reg"/>
</dbReference>
<proteinExistence type="predicted"/>
<keyword evidence="2 4" id="KW-0238">DNA-binding</keyword>
<keyword evidence="1" id="KW-0805">Transcription regulation</keyword>
<evidence type="ECO:0000313" key="7">
    <source>
        <dbReference type="Proteomes" id="UP001501407"/>
    </source>
</evidence>
<name>A0ABP9M1B9_9MICO</name>
<dbReference type="Pfam" id="PF00440">
    <property type="entry name" value="TetR_N"/>
    <property type="match status" value="1"/>
</dbReference>
<dbReference type="InterPro" id="IPR001647">
    <property type="entry name" value="HTH_TetR"/>
</dbReference>
<dbReference type="SUPFAM" id="SSF48498">
    <property type="entry name" value="Tetracyclin repressor-like, C-terminal domain"/>
    <property type="match status" value="1"/>
</dbReference>
<feature type="DNA-binding region" description="H-T-H motif" evidence="4">
    <location>
        <begin position="41"/>
        <end position="60"/>
    </location>
</feature>
<protein>
    <recommendedName>
        <fullName evidence="5">HTH tetR-type domain-containing protein</fullName>
    </recommendedName>
</protein>
<feature type="domain" description="HTH tetR-type" evidence="5">
    <location>
        <begin position="18"/>
        <end position="78"/>
    </location>
</feature>
<accession>A0ABP9M1B9</accession>
<dbReference type="Gene3D" id="1.10.357.10">
    <property type="entry name" value="Tetracycline Repressor, domain 2"/>
    <property type="match status" value="1"/>
</dbReference>
<sequence>MARAETVTQKRGPYARTLVRRRHIAAVVLQLVDEVGPESLTTSQVAERSNTPETTVLYHFPTRDDLLVAALELADEQGAAAGHVDDPELRLDPDELARQYRAGSPDDPRFRLAGLVRGLAATPGTSAADYVGRRTTRQVEIFARMFDQRKHDGLAHPDVDSVDLARQTIALWEGLVTVFANDPEADGGKLLADAVRRLSGESWMTLQRAIGSAESEF</sequence>
<evidence type="ECO:0000256" key="4">
    <source>
        <dbReference type="PROSITE-ProRule" id="PRU00335"/>
    </source>
</evidence>
<reference evidence="7" key="1">
    <citation type="journal article" date="2019" name="Int. J. Syst. Evol. Microbiol.">
        <title>The Global Catalogue of Microorganisms (GCM) 10K type strain sequencing project: providing services to taxonomists for standard genome sequencing and annotation.</title>
        <authorList>
            <consortium name="The Broad Institute Genomics Platform"/>
            <consortium name="The Broad Institute Genome Sequencing Center for Infectious Disease"/>
            <person name="Wu L."/>
            <person name="Ma J."/>
        </authorList>
    </citation>
    <scope>NUCLEOTIDE SEQUENCE [LARGE SCALE GENOMIC DNA]</scope>
    <source>
        <strain evidence="7">JCM 18959</strain>
    </source>
</reference>
<evidence type="ECO:0000256" key="1">
    <source>
        <dbReference type="ARBA" id="ARBA00023015"/>
    </source>
</evidence>
<dbReference type="SUPFAM" id="SSF46689">
    <property type="entry name" value="Homeodomain-like"/>
    <property type="match status" value="1"/>
</dbReference>
<evidence type="ECO:0000259" key="5">
    <source>
        <dbReference type="PROSITE" id="PS50977"/>
    </source>
</evidence>
<evidence type="ECO:0000313" key="6">
    <source>
        <dbReference type="EMBL" id="GAA5088043.1"/>
    </source>
</evidence>
<keyword evidence="3" id="KW-0804">Transcription</keyword>
<dbReference type="Proteomes" id="UP001501407">
    <property type="component" value="Unassembled WGS sequence"/>
</dbReference>
<dbReference type="InterPro" id="IPR009057">
    <property type="entry name" value="Homeodomain-like_sf"/>
</dbReference>